<dbReference type="CDD" id="cd18081">
    <property type="entry name" value="RlmH-like"/>
    <property type="match status" value="1"/>
</dbReference>
<gene>
    <name evidence="5" type="primary">rlmH</name>
    <name evidence="6" type="ORF">CHR90_16620</name>
</gene>
<dbReference type="EC" id="2.1.1.177" evidence="5"/>
<dbReference type="Proteomes" id="UP000216361">
    <property type="component" value="Unassembled WGS sequence"/>
</dbReference>
<name>A0A255XI32_9PROT</name>
<dbReference type="InterPro" id="IPR029028">
    <property type="entry name" value="Alpha/beta_knot_MTases"/>
</dbReference>
<dbReference type="HAMAP" id="MF_00658">
    <property type="entry name" value="23SrRNA_methyltr_H"/>
    <property type="match status" value="1"/>
</dbReference>
<feature type="binding site" evidence="5">
    <location>
        <position position="68"/>
    </location>
    <ligand>
        <name>S-adenosyl-L-methionine</name>
        <dbReference type="ChEBI" id="CHEBI:59789"/>
    </ligand>
</feature>
<keyword evidence="5" id="KW-0963">Cytoplasm</keyword>
<dbReference type="OrthoDB" id="9806643at2"/>
<keyword evidence="1 5" id="KW-0489">Methyltransferase</keyword>
<protein>
    <recommendedName>
        <fullName evidence="5">Ribosomal RNA large subunit methyltransferase H</fullName>
        <ecNumber evidence="5">2.1.1.177</ecNumber>
    </recommendedName>
    <alternativeName>
        <fullName evidence="5">23S rRNA (pseudouridine1915-N3)-methyltransferase</fullName>
    </alternativeName>
    <alternativeName>
        <fullName evidence="5">23S rRNA m3Psi1915 methyltransferase</fullName>
    </alternativeName>
    <alternativeName>
        <fullName evidence="5">rRNA (pseudouridine-N3-)-methyltransferase RlmH</fullName>
    </alternativeName>
</protein>
<dbReference type="NCBIfam" id="NF000989">
    <property type="entry name" value="PRK00103.2-3"/>
    <property type="match status" value="1"/>
</dbReference>
<dbReference type="Gene3D" id="3.40.1280.10">
    <property type="match status" value="1"/>
</dbReference>
<evidence type="ECO:0000256" key="5">
    <source>
        <dbReference type="HAMAP-Rule" id="MF_00658"/>
    </source>
</evidence>
<keyword evidence="5" id="KW-0698">rRNA processing</keyword>
<dbReference type="SUPFAM" id="SSF75217">
    <property type="entry name" value="alpha/beta knot"/>
    <property type="match status" value="1"/>
</dbReference>
<dbReference type="RefSeq" id="WP_094410254.1">
    <property type="nucleotide sequence ID" value="NZ_BMJZ01000003.1"/>
</dbReference>
<dbReference type="EMBL" id="NOXS01000035">
    <property type="protein sequence ID" value="OYQ16617.1"/>
    <property type="molecule type" value="Genomic_DNA"/>
</dbReference>
<feature type="binding site" evidence="5">
    <location>
        <begin position="119"/>
        <end position="124"/>
    </location>
    <ligand>
        <name>S-adenosyl-L-methionine</name>
        <dbReference type="ChEBI" id="CHEBI:59789"/>
    </ligand>
</feature>
<evidence type="ECO:0000313" key="7">
    <source>
        <dbReference type="Proteomes" id="UP000216361"/>
    </source>
</evidence>
<dbReference type="InterPro" id="IPR003742">
    <property type="entry name" value="RlmH-like"/>
</dbReference>
<comment type="catalytic activity">
    <reaction evidence="5">
        <text>pseudouridine(1915) in 23S rRNA + S-adenosyl-L-methionine = N(3)-methylpseudouridine(1915) in 23S rRNA + S-adenosyl-L-homocysteine + H(+)</text>
        <dbReference type="Rhea" id="RHEA:42752"/>
        <dbReference type="Rhea" id="RHEA-COMP:10221"/>
        <dbReference type="Rhea" id="RHEA-COMP:10222"/>
        <dbReference type="ChEBI" id="CHEBI:15378"/>
        <dbReference type="ChEBI" id="CHEBI:57856"/>
        <dbReference type="ChEBI" id="CHEBI:59789"/>
        <dbReference type="ChEBI" id="CHEBI:65314"/>
        <dbReference type="ChEBI" id="CHEBI:74486"/>
        <dbReference type="EC" id="2.1.1.177"/>
    </reaction>
</comment>
<dbReference type="PANTHER" id="PTHR33603:SF1">
    <property type="entry name" value="RIBOSOMAL RNA LARGE SUBUNIT METHYLTRANSFERASE H"/>
    <property type="match status" value="1"/>
</dbReference>
<dbReference type="NCBIfam" id="NF000986">
    <property type="entry name" value="PRK00103.1-4"/>
    <property type="match status" value="1"/>
</dbReference>
<proteinExistence type="inferred from homology"/>
<keyword evidence="7" id="KW-1185">Reference proteome</keyword>
<dbReference type="PIRSF" id="PIRSF004505">
    <property type="entry name" value="MT_bac"/>
    <property type="match status" value="1"/>
</dbReference>
<keyword evidence="2 5" id="KW-0808">Transferase</keyword>
<dbReference type="PANTHER" id="PTHR33603">
    <property type="entry name" value="METHYLTRANSFERASE"/>
    <property type="match status" value="1"/>
</dbReference>
<comment type="caution">
    <text evidence="6">The sequence shown here is derived from an EMBL/GenBank/DDBJ whole genome shotgun (WGS) entry which is preliminary data.</text>
</comment>
<dbReference type="Pfam" id="PF02590">
    <property type="entry name" value="SPOUT_MTase"/>
    <property type="match status" value="1"/>
</dbReference>
<sequence length="152" mass="16525">MRVHLLAVGRCKDAAIKSLVADYGNRLRPALTVIEVEEKRALPSADLKAREGQLLLAALPQGATLVALDERGKSLTSQAFAEQVGRWRDTGTANLAFAIGGADGHDPALLARADYKLSLSALTWPHMLVRVLLAEQIYRAHSILAGHPYHRE</sequence>
<dbReference type="AlphaFoldDB" id="A0A255XI32"/>
<comment type="subunit">
    <text evidence="5">Homodimer.</text>
</comment>
<feature type="binding site" evidence="5">
    <location>
        <position position="100"/>
    </location>
    <ligand>
        <name>S-adenosyl-L-methionine</name>
        <dbReference type="ChEBI" id="CHEBI:59789"/>
    </ligand>
</feature>
<reference evidence="6 7" key="1">
    <citation type="submission" date="2017-07" db="EMBL/GenBank/DDBJ databases">
        <title>Elstera cyanobacteriorum sp. nov., a novel bacterium isolated from cyanobacterial aggregates in a eutrophic lake.</title>
        <authorList>
            <person name="Cai H."/>
        </authorList>
    </citation>
    <scope>NUCLEOTIDE SEQUENCE [LARGE SCALE GENOMIC DNA]</scope>
    <source>
        <strain evidence="6 7">TH019</strain>
    </source>
</reference>
<evidence type="ECO:0000313" key="6">
    <source>
        <dbReference type="EMBL" id="OYQ16617.1"/>
    </source>
</evidence>
<dbReference type="GO" id="GO:0070038">
    <property type="term" value="F:rRNA (pseudouridine-N3-)-methyltransferase activity"/>
    <property type="evidence" value="ECO:0007669"/>
    <property type="project" value="UniProtKB-UniRule"/>
</dbReference>
<dbReference type="InterPro" id="IPR029026">
    <property type="entry name" value="tRNA_m1G_MTases_N"/>
</dbReference>
<comment type="similarity">
    <text evidence="4 5">Belongs to the RNA methyltransferase RlmH family.</text>
</comment>
<comment type="subcellular location">
    <subcellularLocation>
        <location evidence="5">Cytoplasm</location>
    </subcellularLocation>
</comment>
<evidence type="ECO:0000256" key="2">
    <source>
        <dbReference type="ARBA" id="ARBA00022679"/>
    </source>
</evidence>
<comment type="function">
    <text evidence="5">Specifically methylates the pseudouridine at position 1915 (m3Psi1915) in 23S rRNA.</text>
</comment>
<evidence type="ECO:0000256" key="1">
    <source>
        <dbReference type="ARBA" id="ARBA00022603"/>
    </source>
</evidence>
<keyword evidence="3 5" id="KW-0949">S-adenosyl-L-methionine</keyword>
<evidence type="ECO:0000256" key="3">
    <source>
        <dbReference type="ARBA" id="ARBA00022691"/>
    </source>
</evidence>
<organism evidence="6 7">
    <name type="scientific">Elstera cyanobacteriorum</name>
    <dbReference type="NCBI Taxonomy" id="2022747"/>
    <lineage>
        <taxon>Bacteria</taxon>
        <taxon>Pseudomonadati</taxon>
        <taxon>Pseudomonadota</taxon>
        <taxon>Alphaproteobacteria</taxon>
        <taxon>Rhodospirillales</taxon>
        <taxon>Rhodospirillaceae</taxon>
        <taxon>Elstera</taxon>
    </lineage>
</organism>
<evidence type="ECO:0000256" key="4">
    <source>
        <dbReference type="ARBA" id="ARBA00038303"/>
    </source>
</evidence>
<accession>A0A255XI32</accession>
<dbReference type="GO" id="GO:0005737">
    <property type="term" value="C:cytoplasm"/>
    <property type="evidence" value="ECO:0007669"/>
    <property type="project" value="UniProtKB-SubCell"/>
</dbReference>